<feature type="transmembrane region" description="Helical" evidence="1">
    <location>
        <begin position="146"/>
        <end position="165"/>
    </location>
</feature>
<feature type="transmembrane region" description="Helical" evidence="1">
    <location>
        <begin position="68"/>
        <end position="86"/>
    </location>
</feature>
<evidence type="ECO:0000313" key="3">
    <source>
        <dbReference type="Proteomes" id="UP000679179"/>
    </source>
</evidence>
<gene>
    <name evidence="2" type="ORF">CPJCM30710_02970</name>
</gene>
<dbReference type="AlphaFoldDB" id="A0A919VFM0"/>
<evidence type="ECO:0000313" key="2">
    <source>
        <dbReference type="EMBL" id="GIM27631.1"/>
    </source>
</evidence>
<accession>A0A919VFM0</accession>
<comment type="caution">
    <text evidence="2">The sequence shown here is derived from an EMBL/GenBank/DDBJ whole genome shotgun (WGS) entry which is preliminary data.</text>
</comment>
<dbReference type="Proteomes" id="UP000679179">
    <property type="component" value="Unassembled WGS sequence"/>
</dbReference>
<organism evidence="2 3">
    <name type="scientific">Clostridium polyendosporum</name>
    <dbReference type="NCBI Taxonomy" id="69208"/>
    <lineage>
        <taxon>Bacteria</taxon>
        <taxon>Bacillati</taxon>
        <taxon>Bacillota</taxon>
        <taxon>Clostridia</taxon>
        <taxon>Eubacteriales</taxon>
        <taxon>Clostridiaceae</taxon>
        <taxon>Clostridium</taxon>
    </lineage>
</organism>
<reference evidence="2" key="1">
    <citation type="submission" date="2021-03" db="EMBL/GenBank/DDBJ databases">
        <title>Taxonomic study of Clostridium polyendosporum from meadow-gley soil under rice.</title>
        <authorList>
            <person name="Kobayashi H."/>
            <person name="Tanizawa Y."/>
            <person name="Yagura M."/>
        </authorList>
    </citation>
    <scope>NUCLEOTIDE SEQUENCE</scope>
    <source>
        <strain evidence="2">JCM 30710</strain>
    </source>
</reference>
<dbReference type="EMBL" id="BOPZ01000002">
    <property type="protein sequence ID" value="GIM27631.1"/>
    <property type="molecule type" value="Genomic_DNA"/>
</dbReference>
<name>A0A919VFM0_9CLOT</name>
<dbReference type="NCBIfam" id="NF041644">
    <property type="entry name" value="CBO0543_fam"/>
    <property type="match status" value="1"/>
</dbReference>
<dbReference type="InterPro" id="IPR048147">
    <property type="entry name" value="CBO0543-like"/>
</dbReference>
<evidence type="ECO:0000256" key="1">
    <source>
        <dbReference type="SAM" id="Phobius"/>
    </source>
</evidence>
<protein>
    <submittedName>
        <fullName evidence="2">Uncharacterized protein</fullName>
    </submittedName>
</protein>
<keyword evidence="1" id="KW-1133">Transmembrane helix</keyword>
<feature type="transmembrane region" description="Helical" evidence="1">
    <location>
        <begin position="93"/>
        <end position="118"/>
    </location>
</feature>
<proteinExistence type="predicted"/>
<dbReference type="RefSeq" id="WP_212902391.1">
    <property type="nucleotide sequence ID" value="NZ_BOPZ01000002.1"/>
</dbReference>
<keyword evidence="3" id="KW-1185">Reference proteome</keyword>
<sequence>MNVVVRLIHGVIWSLAAYKWGDWKNWRVYYPSMLFFAFGDIIYCLTFYDNWLWVFRCSYIRFPFNDLFNIFTVFSFSVLIYLTHYPKKLYDQVIYIVLWVFIYTGIEAILYSLGLVGYDNGWNIWWSMLHNTYQFPVLKLHHDKPLLAWFVCIIISVIMTTKFKIPFKIIM</sequence>
<keyword evidence="1" id="KW-0812">Transmembrane</keyword>
<keyword evidence="1" id="KW-0472">Membrane</keyword>
<feature type="transmembrane region" description="Helical" evidence="1">
    <location>
        <begin position="28"/>
        <end position="48"/>
    </location>
</feature>